<evidence type="ECO:0000313" key="11">
    <source>
        <dbReference type="Proteomes" id="UP001470288"/>
    </source>
</evidence>
<dbReference type="SUPFAM" id="SSF89550">
    <property type="entry name" value="PHP domain-like"/>
    <property type="match status" value="1"/>
</dbReference>
<comment type="pathway">
    <text evidence="1 8">Amino-acid biosynthesis; L-histidine biosynthesis; L-histidine from 5-phospho-alpha-D-ribose 1-diphosphate: step 8/9.</text>
</comment>
<dbReference type="Gene3D" id="3.20.20.140">
    <property type="entry name" value="Metal-dependent hydrolases"/>
    <property type="match status" value="1"/>
</dbReference>
<evidence type="ECO:0000256" key="7">
    <source>
        <dbReference type="ARBA" id="ARBA00049158"/>
    </source>
</evidence>
<protein>
    <recommendedName>
        <fullName evidence="3 8">Histidinol-phosphatase</fullName>
        <shortName evidence="8">HolPase</shortName>
        <ecNumber evidence="3 8">3.1.3.15</ecNumber>
    </recommendedName>
</protein>
<keyword evidence="11" id="KW-1185">Reference proteome</keyword>
<comment type="catalytic activity">
    <reaction evidence="7 8">
        <text>L-histidinol phosphate + H2O = L-histidinol + phosphate</text>
        <dbReference type="Rhea" id="RHEA:14465"/>
        <dbReference type="ChEBI" id="CHEBI:15377"/>
        <dbReference type="ChEBI" id="CHEBI:43474"/>
        <dbReference type="ChEBI" id="CHEBI:57699"/>
        <dbReference type="ChEBI" id="CHEBI:57980"/>
        <dbReference type="EC" id="3.1.3.15"/>
    </reaction>
</comment>
<accession>A0ABV1HZC8</accession>
<evidence type="ECO:0000259" key="9">
    <source>
        <dbReference type="SMART" id="SM00481"/>
    </source>
</evidence>
<dbReference type="InterPro" id="IPR003141">
    <property type="entry name" value="Pol/His_phosphatase_N"/>
</dbReference>
<keyword evidence="6 8" id="KW-0368">Histidine biosynthesis</keyword>
<dbReference type="InterPro" id="IPR004013">
    <property type="entry name" value="PHP_dom"/>
</dbReference>
<keyword evidence="5 8" id="KW-0378">Hydrolase</keyword>
<name>A0ABV1HZC8_9FIRM</name>
<dbReference type="Proteomes" id="UP001470288">
    <property type="component" value="Unassembled WGS sequence"/>
</dbReference>
<organism evidence="10 11">
    <name type="scientific">Hominiventricola aquisgranensis</name>
    <dbReference type="NCBI Taxonomy" id="3133164"/>
    <lineage>
        <taxon>Bacteria</taxon>
        <taxon>Bacillati</taxon>
        <taxon>Bacillota</taxon>
        <taxon>Clostridia</taxon>
        <taxon>Lachnospirales</taxon>
        <taxon>Lachnospiraceae</taxon>
        <taxon>Hominiventricola</taxon>
    </lineage>
</organism>
<dbReference type="PANTHER" id="PTHR21039">
    <property type="entry name" value="HISTIDINOL PHOSPHATASE-RELATED"/>
    <property type="match status" value="1"/>
</dbReference>
<reference evidence="10 11" key="1">
    <citation type="submission" date="2024-03" db="EMBL/GenBank/DDBJ databases">
        <title>Human intestinal bacterial collection.</title>
        <authorList>
            <person name="Pauvert C."/>
            <person name="Hitch T.C.A."/>
            <person name="Clavel T."/>
        </authorList>
    </citation>
    <scope>NUCLEOTIDE SEQUENCE [LARGE SCALE GENOMIC DNA]</scope>
    <source>
        <strain evidence="10 11">CLA-AA-H78B</strain>
    </source>
</reference>
<evidence type="ECO:0000256" key="1">
    <source>
        <dbReference type="ARBA" id="ARBA00004970"/>
    </source>
</evidence>
<evidence type="ECO:0000256" key="3">
    <source>
        <dbReference type="ARBA" id="ARBA00013085"/>
    </source>
</evidence>
<keyword evidence="4 8" id="KW-0028">Amino-acid biosynthesis</keyword>
<dbReference type="InterPro" id="IPR010140">
    <property type="entry name" value="Histidinol_P_phosphatase_HisJ"/>
</dbReference>
<dbReference type="SMART" id="SM00481">
    <property type="entry name" value="POLIIIAc"/>
    <property type="match status" value="1"/>
</dbReference>
<evidence type="ECO:0000256" key="2">
    <source>
        <dbReference type="ARBA" id="ARBA00009152"/>
    </source>
</evidence>
<proteinExistence type="inferred from homology"/>
<dbReference type="NCBIfam" id="TIGR01856">
    <property type="entry name" value="hisJ_fam"/>
    <property type="match status" value="1"/>
</dbReference>
<comment type="similarity">
    <text evidence="2 8">Belongs to the PHP hydrolase family. HisK subfamily.</text>
</comment>
<feature type="domain" description="Polymerase/histidinol phosphatase N-terminal" evidence="9">
    <location>
        <begin position="5"/>
        <end position="87"/>
    </location>
</feature>
<dbReference type="InterPro" id="IPR016195">
    <property type="entry name" value="Pol/histidinol_Pase-like"/>
</dbReference>
<dbReference type="RefSeq" id="WP_349143715.1">
    <property type="nucleotide sequence ID" value="NZ_JBBMFC010000003.1"/>
</dbReference>
<gene>
    <name evidence="10" type="ORF">WMO62_02635</name>
</gene>
<dbReference type="Pfam" id="PF02811">
    <property type="entry name" value="PHP"/>
    <property type="match status" value="1"/>
</dbReference>
<evidence type="ECO:0000313" key="10">
    <source>
        <dbReference type="EMBL" id="MEQ2577739.1"/>
    </source>
</evidence>
<dbReference type="EMBL" id="JBBMFC010000003">
    <property type="protein sequence ID" value="MEQ2577739.1"/>
    <property type="molecule type" value="Genomic_DNA"/>
</dbReference>
<evidence type="ECO:0000256" key="5">
    <source>
        <dbReference type="ARBA" id="ARBA00022801"/>
    </source>
</evidence>
<evidence type="ECO:0000256" key="6">
    <source>
        <dbReference type="ARBA" id="ARBA00023102"/>
    </source>
</evidence>
<evidence type="ECO:0000256" key="4">
    <source>
        <dbReference type="ARBA" id="ARBA00022605"/>
    </source>
</evidence>
<dbReference type="PANTHER" id="PTHR21039:SF0">
    <property type="entry name" value="HISTIDINOL-PHOSPHATASE"/>
    <property type="match status" value="1"/>
</dbReference>
<comment type="caution">
    <text evidence="10">The sequence shown here is derived from an EMBL/GenBank/DDBJ whole genome shotgun (WGS) entry which is preliminary data.</text>
</comment>
<sequence>MAIIADTHVHTLFSGDGSFSPEIMIEKAISLGLSHLCLTDHMDYDYTDGGICFEFDPKKYFDYMTPLKEQYQDRIDLIIGVELGLQPYLSSRHHNLVFSHPFDYVIGSIHLVNSRDPYYPSFFEGREEQTAYREYFECVLQNLKSYTNFDSLGHLDYVVRYGPTKNKNYAWTQYQEILDAILRILIKNEIALEVNTGGYKYGLGEPNPCTDILKRYKELGGKLLTIGSDAHDPAYLAYEFSRLRELLISCGFSSYYIFKKRVPMELPL</sequence>
<dbReference type="EC" id="3.1.3.15" evidence="3 8"/>
<evidence type="ECO:0000256" key="8">
    <source>
        <dbReference type="RuleBase" id="RU366003"/>
    </source>
</evidence>